<dbReference type="RefSeq" id="WP_226587976.1">
    <property type="nucleotide sequence ID" value="NZ_BLAY01000126.1"/>
</dbReference>
<keyword evidence="3" id="KW-1185">Reference proteome</keyword>
<organism evidence="2 3">
    <name type="scientific">Microseira wollei NIES-4236</name>
    <dbReference type="NCBI Taxonomy" id="2530354"/>
    <lineage>
        <taxon>Bacteria</taxon>
        <taxon>Bacillati</taxon>
        <taxon>Cyanobacteriota</taxon>
        <taxon>Cyanophyceae</taxon>
        <taxon>Oscillatoriophycideae</taxon>
        <taxon>Aerosakkonematales</taxon>
        <taxon>Aerosakkonemataceae</taxon>
        <taxon>Microseira</taxon>
    </lineage>
</organism>
<sequence>MQQKGIWQKYTTLTSSLLLTATVLVAPGFAADTNQTQNQGEYLLTQVASYKIRSC</sequence>
<dbReference type="AlphaFoldDB" id="A0AAV3XKJ3"/>
<name>A0AAV3XKJ3_9CYAN</name>
<keyword evidence="1" id="KW-0732">Signal</keyword>
<proteinExistence type="predicted"/>
<evidence type="ECO:0000313" key="3">
    <source>
        <dbReference type="Proteomes" id="UP001050975"/>
    </source>
</evidence>
<protein>
    <submittedName>
        <fullName evidence="2">Uncharacterized protein</fullName>
    </submittedName>
</protein>
<feature type="signal peptide" evidence="1">
    <location>
        <begin position="1"/>
        <end position="30"/>
    </location>
</feature>
<feature type="chain" id="PRO_5043831172" evidence="1">
    <location>
        <begin position="31"/>
        <end position="55"/>
    </location>
</feature>
<accession>A0AAV3XKJ3</accession>
<evidence type="ECO:0000256" key="1">
    <source>
        <dbReference type="SAM" id="SignalP"/>
    </source>
</evidence>
<reference evidence="2" key="1">
    <citation type="submission" date="2019-10" db="EMBL/GenBank/DDBJ databases">
        <title>Draft genome sequece of Microseira wollei NIES-4236.</title>
        <authorList>
            <person name="Yamaguchi H."/>
            <person name="Suzuki S."/>
            <person name="Kawachi M."/>
        </authorList>
    </citation>
    <scope>NUCLEOTIDE SEQUENCE</scope>
    <source>
        <strain evidence="2">NIES-4236</strain>
    </source>
</reference>
<evidence type="ECO:0000313" key="2">
    <source>
        <dbReference type="EMBL" id="GET41565.1"/>
    </source>
</evidence>
<gene>
    <name evidence="2" type="ORF">MiSe_63770</name>
</gene>
<dbReference type="EMBL" id="BLAY01000126">
    <property type="protein sequence ID" value="GET41565.1"/>
    <property type="molecule type" value="Genomic_DNA"/>
</dbReference>
<comment type="caution">
    <text evidence="2">The sequence shown here is derived from an EMBL/GenBank/DDBJ whole genome shotgun (WGS) entry which is preliminary data.</text>
</comment>
<dbReference type="Proteomes" id="UP001050975">
    <property type="component" value="Unassembled WGS sequence"/>
</dbReference>